<dbReference type="GO" id="GO:0008528">
    <property type="term" value="F:G protein-coupled peptide receptor activity"/>
    <property type="evidence" value="ECO:0007669"/>
    <property type="project" value="InterPro"/>
</dbReference>
<feature type="transmembrane region" description="Helical" evidence="5">
    <location>
        <begin position="224"/>
        <end position="243"/>
    </location>
</feature>
<reference evidence="7 8" key="1">
    <citation type="submission" date="2020-08" db="EMBL/GenBank/DDBJ databases">
        <authorList>
            <person name="Koutsovoulos G."/>
            <person name="Danchin GJ E."/>
        </authorList>
    </citation>
    <scope>NUCLEOTIDE SEQUENCE [LARGE SCALE GENOMIC DNA]</scope>
</reference>
<feature type="transmembrane region" description="Helical" evidence="5">
    <location>
        <begin position="316"/>
        <end position="335"/>
    </location>
</feature>
<organism evidence="7 8">
    <name type="scientific">Meloidogyne enterolobii</name>
    <name type="common">Root-knot nematode worm</name>
    <name type="synonym">Meloidogyne mayaguensis</name>
    <dbReference type="NCBI Taxonomy" id="390850"/>
    <lineage>
        <taxon>Eukaryota</taxon>
        <taxon>Metazoa</taxon>
        <taxon>Ecdysozoa</taxon>
        <taxon>Nematoda</taxon>
        <taxon>Chromadorea</taxon>
        <taxon>Rhabditida</taxon>
        <taxon>Tylenchina</taxon>
        <taxon>Tylenchomorpha</taxon>
        <taxon>Tylenchoidea</taxon>
        <taxon>Meloidogynidae</taxon>
        <taxon>Meloidogyninae</taxon>
        <taxon>Meloidogyne</taxon>
    </lineage>
</organism>
<dbReference type="Proteomes" id="UP000580250">
    <property type="component" value="Unassembled WGS sequence"/>
</dbReference>
<dbReference type="PROSITE" id="PS50262">
    <property type="entry name" value="G_PROTEIN_RECEP_F1_2"/>
    <property type="match status" value="1"/>
</dbReference>
<comment type="subcellular location">
    <subcellularLocation>
        <location evidence="1">Membrane</location>
    </subcellularLocation>
</comment>
<feature type="transmembrane region" description="Helical" evidence="5">
    <location>
        <begin position="110"/>
        <end position="140"/>
    </location>
</feature>
<evidence type="ECO:0000259" key="6">
    <source>
        <dbReference type="PROSITE" id="PS50262"/>
    </source>
</evidence>
<evidence type="ECO:0000256" key="1">
    <source>
        <dbReference type="ARBA" id="ARBA00004370"/>
    </source>
</evidence>
<dbReference type="EMBL" id="CAJEWN010000001">
    <property type="protein sequence ID" value="CAD2122483.1"/>
    <property type="molecule type" value="Genomic_DNA"/>
</dbReference>
<dbReference type="SUPFAM" id="SSF81321">
    <property type="entry name" value="Family A G protein-coupled receptor-like"/>
    <property type="match status" value="1"/>
</dbReference>
<feature type="transmembrane region" description="Helical" evidence="5">
    <location>
        <begin position="73"/>
        <end position="98"/>
    </location>
</feature>
<dbReference type="PANTHER" id="PTHR46273:SF9">
    <property type="entry name" value="G-PROTEIN COUPLED RECEPTORS FAMILY 1 PROFILE DOMAIN-CONTAINING PROTEIN"/>
    <property type="match status" value="1"/>
</dbReference>
<evidence type="ECO:0000256" key="4">
    <source>
        <dbReference type="ARBA" id="ARBA00023136"/>
    </source>
</evidence>
<evidence type="ECO:0000313" key="8">
    <source>
        <dbReference type="Proteomes" id="UP000580250"/>
    </source>
</evidence>
<keyword evidence="3 5" id="KW-1133">Transmembrane helix</keyword>
<dbReference type="CDD" id="cd14978">
    <property type="entry name" value="7tmA_FMRFamide_R-like"/>
    <property type="match status" value="1"/>
</dbReference>
<accession>A0A6V7THJ6</accession>
<dbReference type="Gene3D" id="1.20.1070.10">
    <property type="entry name" value="Rhodopsin 7-helix transmembrane proteins"/>
    <property type="match status" value="1"/>
</dbReference>
<gene>
    <name evidence="7" type="ORF">MENT_LOCUS188</name>
</gene>
<name>A0A6V7THJ6_MELEN</name>
<evidence type="ECO:0000256" key="2">
    <source>
        <dbReference type="ARBA" id="ARBA00022692"/>
    </source>
</evidence>
<evidence type="ECO:0000313" key="7">
    <source>
        <dbReference type="EMBL" id="CAD2122483.1"/>
    </source>
</evidence>
<dbReference type="GO" id="GO:0005886">
    <property type="term" value="C:plasma membrane"/>
    <property type="evidence" value="ECO:0007669"/>
    <property type="project" value="TreeGrafter"/>
</dbReference>
<keyword evidence="2 5" id="KW-0812">Transmembrane</keyword>
<dbReference type="OrthoDB" id="5864054at2759"/>
<feature type="transmembrane region" description="Helical" evidence="5">
    <location>
        <begin position="276"/>
        <end position="296"/>
    </location>
</feature>
<sequence>MKLMICDEELSLFDLNSSATITFLETLWNISNLYNQIHCYVGLFICVFGSLANVVHIFVLSRPAMQKCAVNRLLSIIAICDICTMFSYTVFIVRFGFAVNPEEPPVGYNFIWIIFLLAHVVCSIALHTITLYLSVATAFIRYKTLKQIGSLWNHENIAFPVFLLVAAFTIILCIPTFLIHSIIPVVAKNVKNGENITLYTVGLAEFKRLDTCFFFKLNLWMTGIIFKVIPCILLLLFTLALLYELEKNRRKRKGMCSGATLAYRRHSAQSDRTTKILLILLTVFFSTEFPQGILAILNGLFPNDIHQFVYLSLGELLDLLSLINCNTCFIVYPLISSQYRSTLKSLIECIRQLIAGKGWKASTFNIRSRSRLSEAKLSLASRPMTPSPPFRFSSSNTFSTTLSPFNWPFSRKSTLHKSSITLLHNNNINNGISGCSTESTQIRFLDDQDVLL</sequence>
<feature type="domain" description="G-protein coupled receptors family 1 profile" evidence="6">
    <location>
        <begin position="52"/>
        <end position="332"/>
    </location>
</feature>
<feature type="transmembrane region" description="Helical" evidence="5">
    <location>
        <begin position="40"/>
        <end position="61"/>
    </location>
</feature>
<dbReference type="InterPro" id="IPR053219">
    <property type="entry name" value="GPCR_Dmsr-1"/>
</dbReference>
<evidence type="ECO:0000256" key="5">
    <source>
        <dbReference type="SAM" id="Phobius"/>
    </source>
</evidence>
<protein>
    <recommendedName>
        <fullName evidence="6">G-protein coupled receptors family 1 profile domain-containing protein</fullName>
    </recommendedName>
</protein>
<evidence type="ECO:0000256" key="3">
    <source>
        <dbReference type="ARBA" id="ARBA00022989"/>
    </source>
</evidence>
<dbReference type="AlphaFoldDB" id="A0A6V7THJ6"/>
<feature type="transmembrane region" description="Helical" evidence="5">
    <location>
        <begin position="161"/>
        <end position="183"/>
    </location>
</feature>
<comment type="caution">
    <text evidence="7">The sequence shown here is derived from an EMBL/GenBank/DDBJ whole genome shotgun (WGS) entry which is preliminary data.</text>
</comment>
<dbReference type="PANTHER" id="PTHR46273">
    <property type="entry name" value="MYOSUPPRESSIN RECEPTOR 1, ISOFORM B-RELATED"/>
    <property type="match status" value="1"/>
</dbReference>
<proteinExistence type="predicted"/>
<keyword evidence="4 5" id="KW-0472">Membrane</keyword>
<dbReference type="Pfam" id="PF10324">
    <property type="entry name" value="7TM_GPCR_Srw"/>
    <property type="match status" value="1"/>
</dbReference>
<dbReference type="InterPro" id="IPR017452">
    <property type="entry name" value="GPCR_Rhodpsn_7TM"/>
</dbReference>
<dbReference type="InterPro" id="IPR019427">
    <property type="entry name" value="7TM_GPCR_serpentine_rcpt_Srw"/>
</dbReference>